<feature type="transmembrane region" description="Helical" evidence="5">
    <location>
        <begin position="286"/>
        <end position="304"/>
    </location>
</feature>
<feature type="transmembrane region" description="Helical" evidence="5">
    <location>
        <begin position="245"/>
        <end position="266"/>
    </location>
</feature>
<dbReference type="GO" id="GO:0042391">
    <property type="term" value="P:regulation of membrane potential"/>
    <property type="evidence" value="ECO:0007669"/>
    <property type="project" value="InterPro"/>
</dbReference>
<dbReference type="GO" id="GO:0036376">
    <property type="term" value="P:sodium ion export across plasma membrane"/>
    <property type="evidence" value="ECO:0007669"/>
    <property type="project" value="InterPro"/>
</dbReference>
<dbReference type="InterPro" id="IPR004712">
    <property type="entry name" value="Na+/H+_antiporter_fungi"/>
</dbReference>
<keyword evidence="2 5" id="KW-0812">Transmembrane</keyword>
<evidence type="ECO:0000256" key="4">
    <source>
        <dbReference type="ARBA" id="ARBA00023136"/>
    </source>
</evidence>
<dbReference type="PANTHER" id="PTHR31382">
    <property type="entry name" value="NA(+)/H(+) ANTIPORTER"/>
    <property type="match status" value="1"/>
</dbReference>
<accession>A0AAJ0B0E9</accession>
<dbReference type="InterPro" id="IPR006153">
    <property type="entry name" value="Cation/H_exchanger_TM"/>
</dbReference>
<feature type="domain" description="Cation/H+ exchanger transmembrane" evidence="6">
    <location>
        <begin position="61"/>
        <end position="466"/>
    </location>
</feature>
<dbReference type="Proteomes" id="UP001239445">
    <property type="component" value="Unassembled WGS sequence"/>
</dbReference>
<evidence type="ECO:0000256" key="1">
    <source>
        <dbReference type="ARBA" id="ARBA00004141"/>
    </source>
</evidence>
<evidence type="ECO:0000256" key="3">
    <source>
        <dbReference type="ARBA" id="ARBA00022989"/>
    </source>
</evidence>
<keyword evidence="3 5" id="KW-1133">Transmembrane helix</keyword>
<feature type="transmembrane region" description="Helical" evidence="5">
    <location>
        <begin position="139"/>
        <end position="162"/>
    </location>
</feature>
<dbReference type="GO" id="GO:0005886">
    <property type="term" value="C:plasma membrane"/>
    <property type="evidence" value="ECO:0007669"/>
    <property type="project" value="InterPro"/>
</dbReference>
<feature type="transmembrane region" description="Helical" evidence="5">
    <location>
        <begin position="401"/>
        <end position="420"/>
    </location>
</feature>
<dbReference type="PANTHER" id="PTHR31382:SF1">
    <property type="entry name" value="SODIUM ION_PROTON EXCHANGER (EUROFUNG)"/>
    <property type="match status" value="1"/>
</dbReference>
<dbReference type="AlphaFoldDB" id="A0AAJ0B0E9"/>
<organism evidence="7 8">
    <name type="scientific">Echria macrotheca</name>
    <dbReference type="NCBI Taxonomy" id="438768"/>
    <lineage>
        <taxon>Eukaryota</taxon>
        <taxon>Fungi</taxon>
        <taxon>Dikarya</taxon>
        <taxon>Ascomycota</taxon>
        <taxon>Pezizomycotina</taxon>
        <taxon>Sordariomycetes</taxon>
        <taxon>Sordariomycetidae</taxon>
        <taxon>Sordariales</taxon>
        <taxon>Schizotheciaceae</taxon>
        <taxon>Echria</taxon>
    </lineage>
</organism>
<keyword evidence="4 5" id="KW-0472">Membrane</keyword>
<evidence type="ECO:0000313" key="8">
    <source>
        <dbReference type="Proteomes" id="UP001239445"/>
    </source>
</evidence>
<evidence type="ECO:0000259" key="6">
    <source>
        <dbReference type="Pfam" id="PF00999"/>
    </source>
</evidence>
<dbReference type="GO" id="GO:0120029">
    <property type="term" value="P:proton export across plasma membrane"/>
    <property type="evidence" value="ECO:0007669"/>
    <property type="project" value="InterPro"/>
</dbReference>
<comment type="subcellular location">
    <subcellularLocation>
        <location evidence="1">Membrane</location>
        <topology evidence="1">Multi-pass membrane protein</topology>
    </subcellularLocation>
</comment>
<evidence type="ECO:0000313" key="7">
    <source>
        <dbReference type="EMBL" id="KAK1749394.1"/>
    </source>
</evidence>
<protein>
    <submittedName>
        <fullName evidence="7">Na h antiporter</fullName>
    </submittedName>
</protein>
<keyword evidence="8" id="KW-1185">Reference proteome</keyword>
<dbReference type="Pfam" id="PF00999">
    <property type="entry name" value="Na_H_Exchanger"/>
    <property type="match status" value="1"/>
</dbReference>
<feature type="transmembrane region" description="Helical" evidence="5">
    <location>
        <begin position="448"/>
        <end position="472"/>
    </location>
</feature>
<evidence type="ECO:0000256" key="2">
    <source>
        <dbReference type="ARBA" id="ARBA00022692"/>
    </source>
</evidence>
<feature type="transmembrane region" description="Helical" evidence="5">
    <location>
        <begin position="37"/>
        <end position="58"/>
    </location>
</feature>
<sequence>MAVLLSETNFYVSDSFRRTLTKYMCIICVVKNSHDSIMTLAITDFNLVLTVLGAWILVSGLFSHLLKERFYLSDSLLSFLAGTACTRIFPLLNPASIAGGSQAVDTATLNLSRLVLGVQLVLAGVHLPSRYLLQEWRSLSLLLGPGMIAMWISSSLALLFVLPSTPILSALAIAACVTPTDPVLSSAIVQGHFADENLPLPLRDIVVAESGANDGLGYPFLFSALYLIQYWSSDEKEWTTPVTSFIGTTCVYVVLFSIIYGLAIGYMAKALLRQASTHKFVTRESFLVAAVAMALFVIGTGGAMGTDDVLACFVAGNAFTWDDWFRLETLGDSVQPVVDMLLNVAMFLWLGAVCPWESFVEGPVALWRLVVLGVLVLGARRIPVVYFLLGKVRQIEDLRQALFVGYFGPIGVSAIFYLYIGLEFLESLAADGDNGDDGLRSLADTMRVVVWFLVIFSVVVHGLSVPVGKLVYSIKNRSAGGSIALP</sequence>
<gene>
    <name evidence="7" type="ORF">QBC47DRAFT_395843</name>
</gene>
<proteinExistence type="predicted"/>
<dbReference type="EMBL" id="MU839859">
    <property type="protein sequence ID" value="KAK1749394.1"/>
    <property type="molecule type" value="Genomic_DNA"/>
</dbReference>
<reference evidence="7" key="1">
    <citation type="submission" date="2023-06" db="EMBL/GenBank/DDBJ databases">
        <title>Genome-scale phylogeny and comparative genomics of the fungal order Sordariales.</title>
        <authorList>
            <consortium name="Lawrence Berkeley National Laboratory"/>
            <person name="Hensen N."/>
            <person name="Bonometti L."/>
            <person name="Westerberg I."/>
            <person name="Brannstrom I.O."/>
            <person name="Guillou S."/>
            <person name="Cros-Aarteil S."/>
            <person name="Calhoun S."/>
            <person name="Haridas S."/>
            <person name="Kuo A."/>
            <person name="Mondo S."/>
            <person name="Pangilinan J."/>
            <person name="Riley R."/>
            <person name="Labutti K."/>
            <person name="Andreopoulos B."/>
            <person name="Lipzen A."/>
            <person name="Chen C."/>
            <person name="Yanf M."/>
            <person name="Daum C."/>
            <person name="Ng V."/>
            <person name="Clum A."/>
            <person name="Steindorff A."/>
            <person name="Ohm R."/>
            <person name="Martin F."/>
            <person name="Silar P."/>
            <person name="Natvig D."/>
            <person name="Lalanne C."/>
            <person name="Gautier V."/>
            <person name="Ament-Velasquez S.L."/>
            <person name="Kruys A."/>
            <person name="Hutchinson M.I."/>
            <person name="Powell A.J."/>
            <person name="Barry K."/>
            <person name="Miller A.N."/>
            <person name="Grigoriev I.V."/>
            <person name="Debuchy R."/>
            <person name="Gladieux P."/>
            <person name="Thoren M.H."/>
            <person name="Johannesson H."/>
        </authorList>
    </citation>
    <scope>NUCLEOTIDE SEQUENCE</scope>
    <source>
        <strain evidence="7">PSN4</strain>
    </source>
</reference>
<name>A0AAJ0B0E9_9PEZI</name>
<evidence type="ECO:0000256" key="5">
    <source>
        <dbReference type="SAM" id="Phobius"/>
    </source>
</evidence>
<feature type="transmembrane region" description="Helical" evidence="5">
    <location>
        <begin position="365"/>
        <end position="389"/>
    </location>
</feature>
<dbReference type="GO" id="GO:0015385">
    <property type="term" value="F:sodium:proton antiporter activity"/>
    <property type="evidence" value="ECO:0007669"/>
    <property type="project" value="InterPro"/>
</dbReference>
<comment type="caution">
    <text evidence="7">The sequence shown here is derived from an EMBL/GenBank/DDBJ whole genome shotgun (WGS) entry which is preliminary data.</text>
</comment>